<dbReference type="PANTHER" id="PTHR38926">
    <property type="entry name" value="F-BOX DOMAIN CONTAINING PROTEIN, EXPRESSED"/>
    <property type="match status" value="1"/>
</dbReference>
<dbReference type="AlphaFoldDB" id="A0A834ZHY6"/>
<organism evidence="2 3">
    <name type="scientific">Tetracentron sinense</name>
    <name type="common">Spur-leaf</name>
    <dbReference type="NCBI Taxonomy" id="13715"/>
    <lineage>
        <taxon>Eukaryota</taxon>
        <taxon>Viridiplantae</taxon>
        <taxon>Streptophyta</taxon>
        <taxon>Embryophyta</taxon>
        <taxon>Tracheophyta</taxon>
        <taxon>Spermatophyta</taxon>
        <taxon>Magnoliopsida</taxon>
        <taxon>Trochodendrales</taxon>
        <taxon>Trochodendraceae</taxon>
        <taxon>Tetracentron</taxon>
    </lineage>
</organism>
<dbReference type="OrthoDB" id="550575at2759"/>
<evidence type="ECO:0008006" key="4">
    <source>
        <dbReference type="Google" id="ProtNLM"/>
    </source>
</evidence>
<reference evidence="2 3" key="1">
    <citation type="submission" date="2020-04" db="EMBL/GenBank/DDBJ databases">
        <title>Plant Genome Project.</title>
        <authorList>
            <person name="Zhang R.-G."/>
        </authorList>
    </citation>
    <scope>NUCLEOTIDE SEQUENCE [LARGE SCALE GENOMIC DNA]</scope>
    <source>
        <strain evidence="2">YNK0</strain>
        <tissue evidence="2">Leaf</tissue>
    </source>
</reference>
<dbReference type="SUPFAM" id="SSF52047">
    <property type="entry name" value="RNI-like"/>
    <property type="match status" value="1"/>
</dbReference>
<feature type="compositionally biased region" description="Acidic residues" evidence="1">
    <location>
        <begin position="275"/>
        <end position="299"/>
    </location>
</feature>
<dbReference type="EMBL" id="JABCRI010000006">
    <property type="protein sequence ID" value="KAF8404121.1"/>
    <property type="molecule type" value="Genomic_DNA"/>
</dbReference>
<protein>
    <recommendedName>
        <fullName evidence="4">F-box protein FBW2</fullName>
    </recommendedName>
</protein>
<feature type="region of interest" description="Disordered" evidence="1">
    <location>
        <begin position="274"/>
        <end position="299"/>
    </location>
</feature>
<dbReference type="OMA" id="FVANCGR"/>
<evidence type="ECO:0000313" key="3">
    <source>
        <dbReference type="Proteomes" id="UP000655225"/>
    </source>
</evidence>
<dbReference type="Gene3D" id="3.80.10.10">
    <property type="entry name" value="Ribonuclease Inhibitor"/>
    <property type="match status" value="2"/>
</dbReference>
<dbReference type="Proteomes" id="UP000655225">
    <property type="component" value="Unassembled WGS sequence"/>
</dbReference>
<gene>
    <name evidence="2" type="ORF">HHK36_009001</name>
</gene>
<dbReference type="InterPro" id="IPR032675">
    <property type="entry name" value="LRR_dom_sf"/>
</dbReference>
<proteinExistence type="predicted"/>
<keyword evidence="3" id="KW-1185">Reference proteome</keyword>
<dbReference type="InterPro" id="IPR036047">
    <property type="entry name" value="F-box-like_dom_sf"/>
</dbReference>
<sequence>MDGEMKTKRLCSGDRIGGVVFTDGGDGGDGRWKDLNPEILALIFIRIPADQLIRDIPFVCKAWLATVAGPYCWTEIDVEQWCRRCNSSDRIDTAVRKLVRRSKGTFRRLSAYKLGNAGFSFVANCGRCLKVLQIPMSDVTDKMVEKHAESLAKVTVLDISYCLKITCKGLEALGKHCKSLIHLRRNLPPPEWEHASEIEASKADNGEAMVIADTMHGLCHLELGYGRFSDSGLDAILTKCKALKHLDIQGCWSVKLESDLENKCEQLKVFKSPWDDDYDDELSSDNDGDGEEFFSSDSD</sequence>
<dbReference type="Gene3D" id="1.20.1280.50">
    <property type="match status" value="1"/>
</dbReference>
<name>A0A834ZHY6_TETSI</name>
<evidence type="ECO:0000313" key="2">
    <source>
        <dbReference type="EMBL" id="KAF8404121.1"/>
    </source>
</evidence>
<comment type="caution">
    <text evidence="2">The sequence shown here is derived from an EMBL/GenBank/DDBJ whole genome shotgun (WGS) entry which is preliminary data.</text>
</comment>
<evidence type="ECO:0000256" key="1">
    <source>
        <dbReference type="SAM" id="MobiDB-lite"/>
    </source>
</evidence>
<accession>A0A834ZHY6</accession>
<dbReference type="SUPFAM" id="SSF81383">
    <property type="entry name" value="F-box domain"/>
    <property type="match status" value="1"/>
</dbReference>
<dbReference type="PANTHER" id="PTHR38926:SF81">
    <property type="entry name" value="F-BOX DOMAIN-CONTAINING PROTEIN"/>
    <property type="match status" value="1"/>
</dbReference>